<evidence type="ECO:0000313" key="3">
    <source>
        <dbReference type="Proteomes" id="UP000693970"/>
    </source>
</evidence>
<evidence type="ECO:0000256" key="1">
    <source>
        <dbReference type="RuleBase" id="RU364060"/>
    </source>
</evidence>
<dbReference type="InterPro" id="IPR009244">
    <property type="entry name" value="Mediatior_Med7"/>
</dbReference>
<reference evidence="2" key="2">
    <citation type="submission" date="2021-04" db="EMBL/GenBank/DDBJ databases">
        <authorList>
            <person name="Podell S."/>
        </authorList>
    </citation>
    <scope>NUCLEOTIDE SEQUENCE</scope>
    <source>
        <strain evidence="2">Hildebrandi</strain>
    </source>
</reference>
<dbReference type="AlphaFoldDB" id="A0A9K3LP22"/>
<dbReference type="Proteomes" id="UP000693970">
    <property type="component" value="Unassembled WGS sequence"/>
</dbReference>
<dbReference type="Pfam" id="PF05983">
    <property type="entry name" value="Med7"/>
    <property type="match status" value="1"/>
</dbReference>
<gene>
    <name evidence="2" type="ORF">IV203_038546</name>
</gene>
<dbReference type="GO" id="GO:0006357">
    <property type="term" value="P:regulation of transcription by RNA polymerase II"/>
    <property type="evidence" value="ECO:0007669"/>
    <property type="project" value="InterPro"/>
</dbReference>
<comment type="subcellular location">
    <subcellularLocation>
        <location evidence="1">Nucleus</location>
    </subcellularLocation>
</comment>
<dbReference type="GO" id="GO:0016592">
    <property type="term" value="C:mediator complex"/>
    <property type="evidence" value="ECO:0007669"/>
    <property type="project" value="InterPro"/>
</dbReference>
<keyword evidence="1" id="KW-0010">Activator</keyword>
<evidence type="ECO:0000313" key="2">
    <source>
        <dbReference type="EMBL" id="KAG7365343.1"/>
    </source>
</evidence>
<protein>
    <recommendedName>
        <fullName evidence="1">Mediator of RNA polymerase II transcription subunit 7</fullName>
    </recommendedName>
</protein>
<dbReference type="GO" id="GO:0070847">
    <property type="term" value="C:core mediator complex"/>
    <property type="evidence" value="ECO:0007669"/>
    <property type="project" value="TreeGrafter"/>
</dbReference>
<dbReference type="GO" id="GO:0003712">
    <property type="term" value="F:transcription coregulator activity"/>
    <property type="evidence" value="ECO:0007669"/>
    <property type="project" value="InterPro"/>
</dbReference>
<dbReference type="OrthoDB" id="10253553at2759"/>
<sequence length="275" mass="30244">MWVGPDYTHFYNDNIVKRSISCPIRKFGERKSIFDAPIFLPMSASAPVNDPPGTGTGGSGDEDVPPGEATLLVSEFPPPPFYYTEAANLQPPEIPKEALERGTRKAAANAARARAEAERQRLANDGDQTGALLGGVPAAAEEEDGDVVGVFGEVVEDPLLVQPLDPCEDPTVIRDEVKQLNRKAVQSFVSMVQDLVKRPAENKKQRDELSHNVFLMIEEANKFREHQSREILIGVLEQQLSERQKLIRELEGRISQADALLESNPGKMSSTINES</sequence>
<dbReference type="PANTHER" id="PTHR21428:SF11">
    <property type="entry name" value="MEDIATOR OF RNA POLYMERASE II TRANSCRIPTION SUBUNIT 7"/>
    <property type="match status" value="1"/>
</dbReference>
<dbReference type="PANTHER" id="PTHR21428">
    <property type="entry name" value="MEDIATOR OF RNA POLYMERASE II TRANSCRIPTION SUBUNIT 7"/>
    <property type="match status" value="1"/>
</dbReference>
<comment type="similarity">
    <text evidence="1">Belongs to the Mediator complex subunit 7 family.</text>
</comment>
<reference evidence="2" key="1">
    <citation type="journal article" date="2021" name="Sci. Rep.">
        <title>Diploid genomic architecture of Nitzschia inconspicua, an elite biomass production diatom.</title>
        <authorList>
            <person name="Oliver A."/>
            <person name="Podell S."/>
            <person name="Pinowska A."/>
            <person name="Traller J.C."/>
            <person name="Smith S.R."/>
            <person name="McClure R."/>
            <person name="Beliaev A."/>
            <person name="Bohutskyi P."/>
            <person name="Hill E.A."/>
            <person name="Rabines A."/>
            <person name="Zheng H."/>
            <person name="Allen L.Z."/>
            <person name="Kuo A."/>
            <person name="Grigoriev I.V."/>
            <person name="Allen A.E."/>
            <person name="Hazlebeck D."/>
            <person name="Allen E.E."/>
        </authorList>
    </citation>
    <scope>NUCLEOTIDE SEQUENCE</scope>
    <source>
        <strain evidence="2">Hildebrandi</strain>
    </source>
</reference>
<comment type="caution">
    <text evidence="2">The sequence shown here is derived from an EMBL/GenBank/DDBJ whole genome shotgun (WGS) entry which is preliminary data.</text>
</comment>
<name>A0A9K3LP22_9STRA</name>
<proteinExistence type="inferred from homology"/>
<keyword evidence="3" id="KW-1185">Reference proteome</keyword>
<keyword evidence="1" id="KW-0539">Nucleus</keyword>
<dbReference type="EMBL" id="JAGRRH010000009">
    <property type="protein sequence ID" value="KAG7365343.1"/>
    <property type="molecule type" value="Genomic_DNA"/>
</dbReference>
<keyword evidence="1" id="KW-0805">Transcription regulation</keyword>
<comment type="function">
    <text evidence="1">Component of the Mediator complex, a coactivator involved in the regulated transcription of nearly all RNA polymerase II-dependent genes. Mediator functions as a bridge to convey information from gene-specific regulatory proteins to the basal RNA polymerase II transcription machinery.</text>
</comment>
<organism evidence="2 3">
    <name type="scientific">Nitzschia inconspicua</name>
    <dbReference type="NCBI Taxonomy" id="303405"/>
    <lineage>
        <taxon>Eukaryota</taxon>
        <taxon>Sar</taxon>
        <taxon>Stramenopiles</taxon>
        <taxon>Ochrophyta</taxon>
        <taxon>Bacillariophyta</taxon>
        <taxon>Bacillariophyceae</taxon>
        <taxon>Bacillariophycidae</taxon>
        <taxon>Bacillariales</taxon>
        <taxon>Bacillariaceae</taxon>
        <taxon>Nitzschia</taxon>
    </lineage>
</organism>
<comment type="subunit">
    <text evidence="1">Component of the Mediator complex.</text>
</comment>
<keyword evidence="1" id="KW-0804">Transcription</keyword>
<accession>A0A9K3LP22</accession>